<dbReference type="InterPro" id="IPR004695">
    <property type="entry name" value="SLAC1/Mae1/Ssu1/TehA"/>
</dbReference>
<keyword evidence="7" id="KW-1185">Reference proteome</keyword>
<dbReference type="AlphaFoldDB" id="A0A401IPZ7"/>
<organism evidence="6 7">
    <name type="scientific">Ligilactobacillus salitolerans</name>
    <dbReference type="NCBI Taxonomy" id="1808352"/>
    <lineage>
        <taxon>Bacteria</taxon>
        <taxon>Bacillati</taxon>
        <taxon>Bacillota</taxon>
        <taxon>Bacilli</taxon>
        <taxon>Lactobacillales</taxon>
        <taxon>Lactobacillaceae</taxon>
        <taxon>Ligilactobacillus</taxon>
    </lineage>
</organism>
<dbReference type="OrthoDB" id="309023at2"/>
<dbReference type="InterPro" id="IPR038665">
    <property type="entry name" value="Voltage-dep_anion_channel_sf"/>
</dbReference>
<dbReference type="GO" id="GO:0005886">
    <property type="term" value="C:plasma membrane"/>
    <property type="evidence" value="ECO:0007669"/>
    <property type="project" value="TreeGrafter"/>
</dbReference>
<proteinExistence type="predicted"/>
<evidence type="ECO:0000256" key="4">
    <source>
        <dbReference type="ARBA" id="ARBA00023136"/>
    </source>
</evidence>
<dbReference type="CDD" id="cd09325">
    <property type="entry name" value="TDT_C4-dicarb_trans"/>
    <property type="match status" value="1"/>
</dbReference>
<dbReference type="Gene3D" id="1.50.10.150">
    <property type="entry name" value="Voltage-dependent anion channel"/>
    <property type="match status" value="1"/>
</dbReference>
<reference evidence="6 7" key="1">
    <citation type="journal article" date="2019" name="Int. J. Syst. Evol. Microbiol.">
        <title>Lactobacillus salitolerans sp. nov., a novel lactic acid bacterium isolated from spent mushroom substrates.</title>
        <authorList>
            <person name="Tohno M."/>
            <person name="Tanizawa Y."/>
            <person name="Kojima Y."/>
            <person name="Sakamoto M."/>
            <person name="Nakamura Y."/>
            <person name="Ohkuma M."/>
            <person name="Kobayashi H."/>
        </authorList>
    </citation>
    <scope>NUCLEOTIDE SEQUENCE [LARGE SCALE GENOMIC DNA]</scope>
    <source>
        <strain evidence="6 7">YK43</strain>
    </source>
</reference>
<comment type="caution">
    <text evidence="6">The sequence shown here is derived from an EMBL/GenBank/DDBJ whole genome shotgun (WGS) entry which is preliminary data.</text>
</comment>
<gene>
    <name evidence="6" type="primary">tehA</name>
    <name evidence="6" type="ORF">LFYK43_00610</name>
</gene>
<comment type="subcellular location">
    <subcellularLocation>
        <location evidence="1">Membrane</location>
        <topology evidence="1">Multi-pass membrane protein</topology>
    </subcellularLocation>
</comment>
<evidence type="ECO:0000256" key="1">
    <source>
        <dbReference type="ARBA" id="ARBA00004141"/>
    </source>
</evidence>
<feature type="transmembrane region" description="Helical" evidence="5">
    <location>
        <begin position="280"/>
        <end position="303"/>
    </location>
</feature>
<feature type="transmembrane region" description="Helical" evidence="5">
    <location>
        <begin position="70"/>
        <end position="87"/>
    </location>
</feature>
<dbReference type="Pfam" id="PF03595">
    <property type="entry name" value="SLAC1"/>
    <property type="match status" value="1"/>
</dbReference>
<feature type="transmembrane region" description="Helical" evidence="5">
    <location>
        <begin position="99"/>
        <end position="121"/>
    </location>
</feature>
<dbReference type="GO" id="GO:0046583">
    <property type="term" value="F:monoatomic cation efflux transmembrane transporter activity"/>
    <property type="evidence" value="ECO:0007669"/>
    <property type="project" value="TreeGrafter"/>
</dbReference>
<evidence type="ECO:0000313" key="7">
    <source>
        <dbReference type="Proteomes" id="UP000286848"/>
    </source>
</evidence>
<dbReference type="PANTHER" id="PTHR37955:SF1">
    <property type="entry name" value="DEP DOMAIN-CONTAINING PROTEIN"/>
    <property type="match status" value="1"/>
</dbReference>
<feature type="transmembrane region" description="Helical" evidence="5">
    <location>
        <begin position="133"/>
        <end position="151"/>
    </location>
</feature>
<sequence length="328" mass="36099">MMQFLKRVPMALCGLILGLESLGNLLLMTGFSAVGNFLGLIGMLLMAVILVKVCLSFASVYQELLDPLKSGTLPTFTMALMLIAMYWQRWGWTHFALALWLAAILGHLTIMAAFIWVNLLARKPALTEVYPSWFVMFVGLGVIPVSAKLFIPMIGQIFFWLALALYLLVFPIVFLRLFRHSKLPAGALPLLTIIAAPASLCLTGYLNSFSSINQIFAVALGIFAQSLYIATLVLLGKIYFSGRHSLFDFYPSFAAFTFPLVISATALTTLLTRLQVNSSLILLARLELIAAIIGVTYVLVMYLKFLIGLVKTQVGSVPDVAARESEEE</sequence>
<feature type="transmembrane region" description="Helical" evidence="5">
    <location>
        <begin position="212"/>
        <end position="235"/>
    </location>
</feature>
<dbReference type="PANTHER" id="PTHR37955">
    <property type="entry name" value="TELLURITE RESISTANCE PROTEIN TEHA"/>
    <property type="match status" value="1"/>
</dbReference>
<feature type="transmembrane region" description="Helical" evidence="5">
    <location>
        <begin position="33"/>
        <end position="58"/>
    </location>
</feature>
<dbReference type="EMBL" id="BFFP01000001">
    <property type="protein sequence ID" value="GBG93602.1"/>
    <property type="molecule type" value="Genomic_DNA"/>
</dbReference>
<accession>A0A401IPZ7</accession>
<feature type="transmembrane region" description="Helical" evidence="5">
    <location>
        <begin position="247"/>
        <end position="268"/>
    </location>
</feature>
<evidence type="ECO:0000313" key="6">
    <source>
        <dbReference type="EMBL" id="GBG93602.1"/>
    </source>
</evidence>
<dbReference type="RefSeq" id="WP_124974279.1">
    <property type="nucleotide sequence ID" value="NZ_BFFP01000001.1"/>
</dbReference>
<feature type="transmembrane region" description="Helical" evidence="5">
    <location>
        <begin position="157"/>
        <end position="178"/>
    </location>
</feature>
<dbReference type="Proteomes" id="UP000286848">
    <property type="component" value="Unassembled WGS sequence"/>
</dbReference>
<dbReference type="InterPro" id="IPR052951">
    <property type="entry name" value="Tellurite_res_ion_channel"/>
</dbReference>
<feature type="transmembrane region" description="Helical" evidence="5">
    <location>
        <begin position="185"/>
        <end position="206"/>
    </location>
</feature>
<evidence type="ECO:0000256" key="2">
    <source>
        <dbReference type="ARBA" id="ARBA00022692"/>
    </source>
</evidence>
<name>A0A401IPZ7_9LACO</name>
<evidence type="ECO:0000256" key="5">
    <source>
        <dbReference type="SAM" id="Phobius"/>
    </source>
</evidence>
<keyword evidence="3 5" id="KW-1133">Transmembrane helix</keyword>
<keyword evidence="2 5" id="KW-0812">Transmembrane</keyword>
<protein>
    <submittedName>
        <fullName evidence="6">Tellurite resistance protein related permease</fullName>
    </submittedName>
</protein>
<keyword evidence="4 5" id="KW-0472">Membrane</keyword>
<evidence type="ECO:0000256" key="3">
    <source>
        <dbReference type="ARBA" id="ARBA00022989"/>
    </source>
</evidence>